<dbReference type="PANTHER" id="PTHR43809">
    <property type="entry name" value="NITRITE REDUCTASE (NADH) LARGE SUBUNIT"/>
    <property type="match status" value="1"/>
</dbReference>
<evidence type="ECO:0000256" key="3">
    <source>
        <dbReference type="ARBA" id="ARBA00022723"/>
    </source>
</evidence>
<dbReference type="GO" id="GO:0051539">
    <property type="term" value="F:4 iron, 4 sulfur cluster binding"/>
    <property type="evidence" value="ECO:0007669"/>
    <property type="project" value="UniProtKB-KW"/>
</dbReference>
<comment type="caution">
    <text evidence="9">The sequence shown here is derived from an EMBL/GenBank/DDBJ whole genome shotgun (WGS) entry which is preliminary data.</text>
</comment>
<evidence type="ECO:0000256" key="6">
    <source>
        <dbReference type="ARBA" id="ARBA00023014"/>
    </source>
</evidence>
<keyword evidence="5" id="KW-0408">Iron</keyword>
<feature type="domain" description="Nitrite/sulphite reductase 4Fe-4S" evidence="7">
    <location>
        <begin position="85"/>
        <end position="216"/>
    </location>
</feature>
<evidence type="ECO:0000259" key="7">
    <source>
        <dbReference type="Pfam" id="PF01077"/>
    </source>
</evidence>
<keyword evidence="10" id="KW-1185">Reference proteome</keyword>
<keyword evidence="4" id="KW-0560">Oxidoreductase</keyword>
<dbReference type="SUPFAM" id="SSF55124">
    <property type="entry name" value="Nitrite/Sulfite reductase N-terminal domain-like"/>
    <property type="match status" value="1"/>
</dbReference>
<dbReference type="GO" id="GO:0020037">
    <property type="term" value="F:heme binding"/>
    <property type="evidence" value="ECO:0007669"/>
    <property type="project" value="InterPro"/>
</dbReference>
<dbReference type="AlphaFoldDB" id="A0A7J0BXH2"/>
<evidence type="ECO:0000256" key="4">
    <source>
        <dbReference type="ARBA" id="ARBA00023002"/>
    </source>
</evidence>
<dbReference type="RefSeq" id="WP_174411006.1">
    <property type="nucleotide sequence ID" value="NZ_BLVP01000036.1"/>
</dbReference>
<feature type="domain" description="Nitrite/Sulfite reductase ferredoxin-like" evidence="8">
    <location>
        <begin position="10"/>
        <end position="74"/>
    </location>
</feature>
<keyword evidence="1" id="KW-0004">4Fe-4S</keyword>
<keyword evidence="3" id="KW-0479">Metal-binding</keyword>
<evidence type="ECO:0000256" key="5">
    <source>
        <dbReference type="ARBA" id="ARBA00023004"/>
    </source>
</evidence>
<dbReference type="InterPro" id="IPR045854">
    <property type="entry name" value="NO2/SO3_Rdtase_4Fe4S_sf"/>
</dbReference>
<evidence type="ECO:0000259" key="8">
    <source>
        <dbReference type="Pfam" id="PF03460"/>
    </source>
</evidence>
<dbReference type="InterPro" id="IPR036136">
    <property type="entry name" value="Nit/Sulf_reduc_fer-like_dom_sf"/>
</dbReference>
<dbReference type="PROSITE" id="PS00365">
    <property type="entry name" value="NIR_SIR"/>
    <property type="match status" value="1"/>
</dbReference>
<dbReference type="Pfam" id="PF01077">
    <property type="entry name" value="NIR_SIR"/>
    <property type="match status" value="1"/>
</dbReference>
<protein>
    <submittedName>
        <fullName evidence="9">Sulfite reductase, assimilatory-type</fullName>
    </submittedName>
</protein>
<dbReference type="InterPro" id="IPR006066">
    <property type="entry name" value="NO2/SO3_Rdtase_FeS/sirohaem_BS"/>
</dbReference>
<organism evidence="9 10">
    <name type="scientific">Desulfovibrio psychrotolerans</name>
    <dbReference type="NCBI Taxonomy" id="415242"/>
    <lineage>
        <taxon>Bacteria</taxon>
        <taxon>Pseudomonadati</taxon>
        <taxon>Thermodesulfobacteriota</taxon>
        <taxon>Desulfovibrionia</taxon>
        <taxon>Desulfovibrionales</taxon>
        <taxon>Desulfovibrionaceae</taxon>
        <taxon>Desulfovibrio</taxon>
    </lineage>
</organism>
<evidence type="ECO:0000313" key="10">
    <source>
        <dbReference type="Proteomes" id="UP000503820"/>
    </source>
</evidence>
<dbReference type="GO" id="GO:0046872">
    <property type="term" value="F:metal ion binding"/>
    <property type="evidence" value="ECO:0007669"/>
    <property type="project" value="UniProtKB-KW"/>
</dbReference>
<dbReference type="EMBL" id="BLVP01000036">
    <property type="protein sequence ID" value="GFM38397.1"/>
    <property type="molecule type" value="Genomic_DNA"/>
</dbReference>
<keyword evidence="6" id="KW-0411">Iron-sulfur</keyword>
<dbReference type="InterPro" id="IPR017220">
    <property type="entry name" value="Sulphite_reductase_assimil"/>
</dbReference>
<dbReference type="Gene3D" id="3.30.413.10">
    <property type="entry name" value="Sulfite Reductase Hemoprotein, domain 1"/>
    <property type="match status" value="1"/>
</dbReference>
<keyword evidence="2" id="KW-0349">Heme</keyword>
<dbReference type="Proteomes" id="UP000503820">
    <property type="component" value="Unassembled WGS sequence"/>
</dbReference>
<dbReference type="PIRSF" id="PIRSF037487">
    <property type="entry name" value="Sulfite_red_assimil"/>
    <property type="match status" value="1"/>
</dbReference>
<gene>
    <name evidence="9" type="ORF">DSM19430T_30810</name>
</gene>
<evidence type="ECO:0000256" key="1">
    <source>
        <dbReference type="ARBA" id="ARBA00022485"/>
    </source>
</evidence>
<proteinExistence type="predicted"/>
<dbReference type="GO" id="GO:0016491">
    <property type="term" value="F:oxidoreductase activity"/>
    <property type="evidence" value="ECO:0007669"/>
    <property type="project" value="UniProtKB-KW"/>
</dbReference>
<name>A0A7J0BXH2_9BACT</name>
<evidence type="ECO:0000256" key="2">
    <source>
        <dbReference type="ARBA" id="ARBA00022617"/>
    </source>
</evidence>
<dbReference type="InterPro" id="IPR006067">
    <property type="entry name" value="NO2/SO3_Rdtase_4Fe4S_dom"/>
</dbReference>
<dbReference type="Pfam" id="PF03460">
    <property type="entry name" value="NIR_SIR_ferr"/>
    <property type="match status" value="1"/>
</dbReference>
<dbReference type="PRINTS" id="PR00397">
    <property type="entry name" value="SIROHAEM"/>
</dbReference>
<dbReference type="SUPFAM" id="SSF56014">
    <property type="entry name" value="Nitrite and sulphite reductase 4Fe-4S domain-like"/>
    <property type="match status" value="1"/>
</dbReference>
<sequence>MSNPLEGAILQRDKQTYAIVPRTPAGMLTPEILDTISYVCKKYEIPIIKITSGQRIALVGMREEQVQPVWDELQWRVGRATELCVHYVQACPGTAVCKLGLQDSLGMGLEIENMFHEKPYPAKVKIGVSGCPMCCGESYVRDVGLVGTKHGWNVIVGGNSGGRPRIGDVLAENLSTEDARALVDKFMDYYREGSGKRLRVARFVEKVGIDAVRAAVL</sequence>
<dbReference type="PANTHER" id="PTHR43809:SF1">
    <property type="entry name" value="NITRITE REDUCTASE (NADH) LARGE SUBUNIT"/>
    <property type="match status" value="1"/>
</dbReference>
<evidence type="ECO:0000313" key="9">
    <source>
        <dbReference type="EMBL" id="GFM38397.1"/>
    </source>
</evidence>
<dbReference type="InterPro" id="IPR052034">
    <property type="entry name" value="NasD-like"/>
</dbReference>
<dbReference type="InterPro" id="IPR005117">
    <property type="entry name" value="NiRdtase/SiRdtase_haem-b_fer"/>
</dbReference>
<reference evidence="9 10" key="1">
    <citation type="submission" date="2020-05" db="EMBL/GenBank/DDBJ databases">
        <title>Draft genome sequence of Desulfovibrio psychrotolerans JS1T.</title>
        <authorList>
            <person name="Ueno A."/>
            <person name="Tamazawa S."/>
            <person name="Tamamura S."/>
            <person name="Murakami T."/>
            <person name="Kiyama T."/>
            <person name="Inomata H."/>
            <person name="Amano Y."/>
            <person name="Miyakawa K."/>
            <person name="Tamaki H."/>
            <person name="Naganuma T."/>
            <person name="Kaneko K."/>
        </authorList>
    </citation>
    <scope>NUCLEOTIDE SEQUENCE [LARGE SCALE GENOMIC DNA]</scope>
    <source>
        <strain evidence="9 10">JS1</strain>
    </source>
</reference>
<accession>A0A7J0BXH2</accession>